<evidence type="ECO:0000313" key="6">
    <source>
        <dbReference type="Proteomes" id="UP000238701"/>
    </source>
</evidence>
<dbReference type="Gene3D" id="3.40.50.12780">
    <property type="entry name" value="N-terminal domain of ligase-like"/>
    <property type="match status" value="1"/>
</dbReference>
<dbReference type="Pfam" id="PF00501">
    <property type="entry name" value="AMP-binding"/>
    <property type="match status" value="1"/>
</dbReference>
<dbReference type="AlphaFoldDB" id="A0A2U3KS63"/>
<dbReference type="InterPro" id="IPR042099">
    <property type="entry name" value="ANL_N_sf"/>
</dbReference>
<comment type="similarity">
    <text evidence="1">Belongs to the ATP-dependent AMP-binding enzyme family.</text>
</comment>
<gene>
    <name evidence="5" type="ORF">SBA1_460047</name>
</gene>
<dbReference type="InterPro" id="IPR025110">
    <property type="entry name" value="AMP-bd_C"/>
</dbReference>
<evidence type="ECO:0000259" key="4">
    <source>
        <dbReference type="Pfam" id="PF13193"/>
    </source>
</evidence>
<feature type="domain" description="AMP-dependent synthetase/ligase" evidence="3">
    <location>
        <begin position="22"/>
        <end position="393"/>
    </location>
</feature>
<keyword evidence="2 5" id="KW-0436">Ligase</keyword>
<dbReference type="OrthoDB" id="9778383at2"/>
<protein>
    <submittedName>
        <fullName evidence="5">AMP-dependent synthetase and ligase</fullName>
    </submittedName>
</protein>
<reference evidence="6" key="1">
    <citation type="submission" date="2018-02" db="EMBL/GenBank/DDBJ databases">
        <authorList>
            <person name="Hausmann B."/>
        </authorList>
    </citation>
    <scope>NUCLEOTIDE SEQUENCE [LARGE SCALE GENOMIC DNA]</scope>
    <source>
        <strain evidence="6">Peat soil MAG SbA1</strain>
    </source>
</reference>
<proteinExistence type="inferred from homology"/>
<dbReference type="GO" id="GO:0016405">
    <property type="term" value="F:CoA-ligase activity"/>
    <property type="evidence" value="ECO:0007669"/>
    <property type="project" value="TreeGrafter"/>
</dbReference>
<dbReference type="InterPro" id="IPR045851">
    <property type="entry name" value="AMP-bd_C_sf"/>
</dbReference>
<dbReference type="InterPro" id="IPR000873">
    <property type="entry name" value="AMP-dep_synth/lig_dom"/>
</dbReference>
<feature type="domain" description="AMP-binding enzyme C-terminal" evidence="4">
    <location>
        <begin position="443"/>
        <end position="521"/>
    </location>
</feature>
<dbReference type="Proteomes" id="UP000238701">
    <property type="component" value="Unassembled WGS sequence"/>
</dbReference>
<dbReference type="Gene3D" id="3.30.300.30">
    <property type="match status" value="1"/>
</dbReference>
<sequence>MLRSQLYADPHHLFLHDLVLDSCRRHAQKTALVDVSCGRRLTYAEYGDTVESVARGLIAAGVRPGDVVAIFLANSWEFCTAYHATTLAGAIPTLLNPTFREREVRYQLENSAAVLLISDGANLEGIHLAGLPNLRRVYTTRQSVAGAEPFAALLKPATASYPKPDQSSEQILAALPYSSGTTGLPKGVMLSHFNLVANVYQLLGPNATRLNSADNVLCCLPLYHIYGLNVVLNPVLILGATLVLVPRFQPQPFIKLLTDEAITMMPLVPPAINALCQAAEAGEFPRDHKVHWIKSGAAPLAPELARCFTALTNILVCQGYGMTEASPVTHVGFLEPDLYRPDSIGHPLAQTDCRVLAQAEIDPAETPENLTEAAPGQPGELVMRGPQIMLGYWKEPQATASVLRDGWYWSGDIVTRDGEGFYRVVDRRKEMIKYKGFAVAPAEVEAVLLEHPAVKECGVVGRADASAGEIPVAFVALRDGFVDGKKLEDELCAFVADRLTHYKQPREVHFVSAVPKTASGKILRRELRKAMS</sequence>
<dbReference type="PROSITE" id="PS00455">
    <property type="entry name" value="AMP_BINDING"/>
    <property type="match status" value="1"/>
</dbReference>
<evidence type="ECO:0000256" key="1">
    <source>
        <dbReference type="ARBA" id="ARBA00006432"/>
    </source>
</evidence>
<evidence type="ECO:0000313" key="5">
    <source>
        <dbReference type="EMBL" id="SPF42450.1"/>
    </source>
</evidence>
<evidence type="ECO:0000259" key="3">
    <source>
        <dbReference type="Pfam" id="PF00501"/>
    </source>
</evidence>
<name>A0A2U3KS63_9BACT</name>
<dbReference type="SUPFAM" id="SSF56801">
    <property type="entry name" value="Acetyl-CoA synthetase-like"/>
    <property type="match status" value="1"/>
</dbReference>
<dbReference type="InterPro" id="IPR020845">
    <property type="entry name" value="AMP-binding_CS"/>
</dbReference>
<dbReference type="PANTHER" id="PTHR24096">
    <property type="entry name" value="LONG-CHAIN-FATTY-ACID--COA LIGASE"/>
    <property type="match status" value="1"/>
</dbReference>
<evidence type="ECO:0000256" key="2">
    <source>
        <dbReference type="ARBA" id="ARBA00022598"/>
    </source>
</evidence>
<organism evidence="5 6">
    <name type="scientific">Candidatus Sulfotelmatobacter kueseliae</name>
    <dbReference type="NCBI Taxonomy" id="2042962"/>
    <lineage>
        <taxon>Bacteria</taxon>
        <taxon>Pseudomonadati</taxon>
        <taxon>Acidobacteriota</taxon>
        <taxon>Terriglobia</taxon>
        <taxon>Terriglobales</taxon>
        <taxon>Candidatus Korobacteraceae</taxon>
        <taxon>Candidatus Sulfotelmatobacter</taxon>
    </lineage>
</organism>
<dbReference type="Pfam" id="PF13193">
    <property type="entry name" value="AMP-binding_C"/>
    <property type="match status" value="1"/>
</dbReference>
<accession>A0A2U3KS63</accession>
<dbReference type="PANTHER" id="PTHR24096:SF149">
    <property type="entry name" value="AMP-BINDING DOMAIN-CONTAINING PROTEIN-RELATED"/>
    <property type="match status" value="1"/>
</dbReference>
<dbReference type="EMBL" id="OMOD01000140">
    <property type="protein sequence ID" value="SPF42450.1"/>
    <property type="molecule type" value="Genomic_DNA"/>
</dbReference>